<sequence>MYNGIGLTTPRGSGTNGYVVRNMSVLRSHQTAAERAAAWDVAPPKHREPDAEILEHERKRKVEVKCLELQLELEDKGLDEEKIEEEVDALRQKLLANLSSMAPDIRSLKPSDRHGIAAAKKEELSKMARALGTRSDYTEGEAFDREKQEELKMRRMAEREERERQREEERAKMQEQKEKWEADRKERDRLRRREEDRRRKERDEEMSRRERGMPPPPVPGGRDRDRDYDRDRPTVVALSHSSAGPSPPTSLQVSFAAASRAPTLQLAFAVTSTLPPLRLRRASVARRTWRVALTAPSPPEAC</sequence>
<feature type="compositionally biased region" description="Basic and acidic residues" evidence="7">
    <location>
        <begin position="142"/>
        <end position="212"/>
    </location>
</feature>
<evidence type="ECO:0000313" key="10">
    <source>
        <dbReference type="Proteomes" id="UP000703269"/>
    </source>
</evidence>
<feature type="region of interest" description="Disordered" evidence="7">
    <location>
        <begin position="130"/>
        <end position="251"/>
    </location>
</feature>
<proteinExistence type="inferred from homology"/>
<dbReference type="PANTHER" id="PTHR36562">
    <property type="entry name" value="SERINE/ARGININE REPETITIVE MATRIX 2"/>
    <property type="match status" value="1"/>
</dbReference>
<evidence type="ECO:0000256" key="3">
    <source>
        <dbReference type="ARBA" id="ARBA00022664"/>
    </source>
</evidence>
<dbReference type="Gene3D" id="6.10.140.420">
    <property type="match status" value="1"/>
</dbReference>
<comment type="caution">
    <text evidence="9">The sequence shown here is derived from an EMBL/GenBank/DDBJ whole genome shotgun (WGS) entry which is preliminary data.</text>
</comment>
<dbReference type="Pfam" id="PF08312">
    <property type="entry name" value="cwf21"/>
    <property type="match status" value="1"/>
</dbReference>
<dbReference type="InterPro" id="IPR013170">
    <property type="entry name" value="mRNA_splic_Cwf21_dom"/>
</dbReference>
<reference evidence="9 10" key="1">
    <citation type="submission" date="2021-08" db="EMBL/GenBank/DDBJ databases">
        <title>Draft Genome Sequence of Phanerochaete sordida strain YK-624.</title>
        <authorList>
            <person name="Mori T."/>
            <person name="Dohra H."/>
            <person name="Suzuki T."/>
            <person name="Kawagishi H."/>
            <person name="Hirai H."/>
        </authorList>
    </citation>
    <scope>NUCLEOTIDE SEQUENCE [LARGE SCALE GENOMIC DNA]</scope>
    <source>
        <strain evidence="9 10">YK-624</strain>
    </source>
</reference>
<evidence type="ECO:0000256" key="4">
    <source>
        <dbReference type="ARBA" id="ARBA00022728"/>
    </source>
</evidence>
<keyword evidence="4" id="KW-0747">Spliceosome</keyword>
<feature type="compositionally biased region" description="Polar residues" evidence="7">
    <location>
        <begin position="239"/>
        <end position="251"/>
    </location>
</feature>
<dbReference type="PANTHER" id="PTHR36562:SF5">
    <property type="entry name" value="SERINE_ARGININE REPETITIVE MATRIX 2"/>
    <property type="match status" value="1"/>
</dbReference>
<dbReference type="GO" id="GO:0005681">
    <property type="term" value="C:spliceosomal complex"/>
    <property type="evidence" value="ECO:0007669"/>
    <property type="project" value="UniProtKB-KW"/>
</dbReference>
<dbReference type="CDD" id="cd21372">
    <property type="entry name" value="cwf21_CWC21-like"/>
    <property type="match status" value="1"/>
</dbReference>
<dbReference type="GO" id="GO:0006397">
    <property type="term" value="P:mRNA processing"/>
    <property type="evidence" value="ECO:0007669"/>
    <property type="project" value="UniProtKB-KW"/>
</dbReference>
<gene>
    <name evidence="9" type="ORF">PsYK624_009890</name>
</gene>
<dbReference type="GO" id="GO:0008380">
    <property type="term" value="P:RNA splicing"/>
    <property type="evidence" value="ECO:0007669"/>
    <property type="project" value="UniProtKB-KW"/>
</dbReference>
<feature type="domain" description="CWF21" evidence="8">
    <location>
        <begin position="54"/>
        <end position="99"/>
    </location>
</feature>
<dbReference type="InterPro" id="IPR051372">
    <property type="entry name" value="CWC21"/>
</dbReference>
<evidence type="ECO:0000256" key="1">
    <source>
        <dbReference type="ARBA" id="ARBA00004123"/>
    </source>
</evidence>
<evidence type="ECO:0000256" key="2">
    <source>
        <dbReference type="ARBA" id="ARBA00005954"/>
    </source>
</evidence>
<accession>A0A9P3L8E4</accession>
<name>A0A9P3L8E4_9APHY</name>
<evidence type="ECO:0000256" key="7">
    <source>
        <dbReference type="SAM" id="MobiDB-lite"/>
    </source>
</evidence>
<evidence type="ECO:0000256" key="6">
    <source>
        <dbReference type="ARBA" id="ARBA00023242"/>
    </source>
</evidence>
<evidence type="ECO:0000313" key="9">
    <source>
        <dbReference type="EMBL" id="GJE84913.1"/>
    </source>
</evidence>
<comment type="similarity">
    <text evidence="2">Belongs to the CWC21 family.</text>
</comment>
<feature type="compositionally biased region" description="Basic and acidic residues" evidence="7">
    <location>
        <begin position="221"/>
        <end position="233"/>
    </location>
</feature>
<evidence type="ECO:0000259" key="8">
    <source>
        <dbReference type="SMART" id="SM01115"/>
    </source>
</evidence>
<keyword evidence="6" id="KW-0539">Nucleus</keyword>
<keyword evidence="10" id="KW-1185">Reference proteome</keyword>
<dbReference type="SMART" id="SM01115">
    <property type="entry name" value="cwf21"/>
    <property type="match status" value="1"/>
</dbReference>
<protein>
    <submittedName>
        <fullName evidence="9">Cwf21-domain-containing protein</fullName>
    </submittedName>
</protein>
<comment type="subcellular location">
    <subcellularLocation>
        <location evidence="1">Nucleus</location>
    </subcellularLocation>
</comment>
<dbReference type="Proteomes" id="UP000703269">
    <property type="component" value="Unassembled WGS sequence"/>
</dbReference>
<dbReference type="AlphaFoldDB" id="A0A9P3L8E4"/>
<keyword evidence="5" id="KW-0508">mRNA splicing</keyword>
<dbReference type="OrthoDB" id="10267305at2759"/>
<evidence type="ECO:0000256" key="5">
    <source>
        <dbReference type="ARBA" id="ARBA00023187"/>
    </source>
</evidence>
<organism evidence="9 10">
    <name type="scientific">Phanerochaete sordida</name>
    <dbReference type="NCBI Taxonomy" id="48140"/>
    <lineage>
        <taxon>Eukaryota</taxon>
        <taxon>Fungi</taxon>
        <taxon>Dikarya</taxon>
        <taxon>Basidiomycota</taxon>
        <taxon>Agaricomycotina</taxon>
        <taxon>Agaricomycetes</taxon>
        <taxon>Polyporales</taxon>
        <taxon>Phanerochaetaceae</taxon>
        <taxon>Phanerochaete</taxon>
    </lineage>
</organism>
<keyword evidence="3" id="KW-0507">mRNA processing</keyword>
<dbReference type="EMBL" id="BPQB01000001">
    <property type="protein sequence ID" value="GJE84913.1"/>
    <property type="molecule type" value="Genomic_DNA"/>
</dbReference>